<feature type="transmembrane region" description="Helical" evidence="2">
    <location>
        <begin position="122"/>
        <end position="138"/>
    </location>
</feature>
<feature type="transmembrane region" description="Helical" evidence="2">
    <location>
        <begin position="328"/>
        <end position="349"/>
    </location>
</feature>
<evidence type="ECO:0000256" key="1">
    <source>
        <dbReference type="PIRNR" id="PIRNR005348"/>
    </source>
</evidence>
<feature type="transmembrane region" description="Helical" evidence="2">
    <location>
        <begin position="279"/>
        <end position="307"/>
    </location>
</feature>
<dbReference type="EMBL" id="JACHGR010000010">
    <property type="protein sequence ID" value="MBB6056814.1"/>
    <property type="molecule type" value="Genomic_DNA"/>
</dbReference>
<dbReference type="RefSeq" id="WP_188027535.1">
    <property type="nucleotide sequence ID" value="NZ_JACHGR010000010.1"/>
</dbReference>
<dbReference type="PIRSF" id="PIRSF005348">
    <property type="entry name" value="YxkH"/>
    <property type="match status" value="1"/>
</dbReference>
<keyword evidence="1" id="KW-0813">Transport</keyword>
<feature type="transmembrane region" description="Helical" evidence="2">
    <location>
        <begin position="54"/>
        <end position="73"/>
    </location>
</feature>
<keyword evidence="2" id="KW-1133">Transmembrane helix</keyword>
<evidence type="ECO:0000256" key="2">
    <source>
        <dbReference type="SAM" id="Phobius"/>
    </source>
</evidence>
<feature type="transmembrane region" description="Helical" evidence="2">
    <location>
        <begin position="214"/>
        <end position="236"/>
    </location>
</feature>
<sequence>MSEINPSSVLENSGQIKESGFFGKLMDIKVGVISLPVYLVLSLIVLMAAKTGNLPNDLIGGFAVVMVLGLILSELGMKLPLLKNIGGPAILALMVPSFLVYWQVLPSGVLDSVTTLMKKANFLYLYISILVCGSMLGMHRQTLINGLARIFIPMIVGTAVAIATGLLVGVSLGYSVHHTIFYIIVPIICGGVGEGILPLSIAYSGILGNEAGTYVAQMIPAAVIGNIVAIIAAGVLKRIADRKPEYNGDGVLVKSSENLANMPSAADKPIDFSIMGAGLLMACSFFIVGTVLAHFIGIPGPIVMILAAATAKSLKIIPERLETGAFQLYKFIAGNLTWPLMVGLGMLYVPLKDVAAIISLPYVLTCVAIVISMIISGFYIGMKINMYPVEAAIVTGCRGGLGGTGDVAILSAANRMSLMPFAQISTRIGGAATVIAATILLQMWH</sequence>
<comment type="caution">
    <text evidence="3">The sequence shown here is derived from an EMBL/GenBank/DDBJ whole genome shotgun (WGS) entry which is preliminary data.</text>
</comment>
<feature type="transmembrane region" description="Helical" evidence="2">
    <location>
        <begin position="30"/>
        <end position="48"/>
    </location>
</feature>
<protein>
    <submittedName>
        <fullName evidence="3">Malate:Na+ symporter</fullName>
    </submittedName>
</protein>
<feature type="transmembrane region" description="Helical" evidence="2">
    <location>
        <begin position="150"/>
        <end position="174"/>
    </location>
</feature>
<dbReference type="Proteomes" id="UP000585721">
    <property type="component" value="Unassembled WGS sequence"/>
</dbReference>
<feature type="transmembrane region" description="Helical" evidence="2">
    <location>
        <begin position="424"/>
        <end position="444"/>
    </location>
</feature>
<dbReference type="PANTHER" id="PTHR40033">
    <property type="entry name" value="NA(+)-MALATE SYMPORTER"/>
    <property type="match status" value="1"/>
</dbReference>
<feature type="transmembrane region" description="Helical" evidence="2">
    <location>
        <begin position="180"/>
        <end position="202"/>
    </location>
</feature>
<evidence type="ECO:0000313" key="4">
    <source>
        <dbReference type="Proteomes" id="UP000585721"/>
    </source>
</evidence>
<feature type="transmembrane region" description="Helical" evidence="2">
    <location>
        <begin position="85"/>
        <end position="102"/>
    </location>
</feature>
<name>A0A841GCD5_9GAMM</name>
<accession>A0A841GCD5</accession>
<gene>
    <name evidence="3" type="ORF">HNR75_002761</name>
</gene>
<dbReference type="Pfam" id="PF03390">
    <property type="entry name" value="2HCT"/>
    <property type="match status" value="1"/>
</dbReference>
<dbReference type="GO" id="GO:0005886">
    <property type="term" value="C:plasma membrane"/>
    <property type="evidence" value="ECO:0007669"/>
    <property type="project" value="UniProtKB-UniRule"/>
</dbReference>
<feature type="transmembrane region" description="Helical" evidence="2">
    <location>
        <begin position="355"/>
        <end position="380"/>
    </location>
</feature>
<dbReference type="PANTHER" id="PTHR40033:SF1">
    <property type="entry name" value="CITRATE-SODIUM SYMPORTER"/>
    <property type="match status" value="1"/>
</dbReference>
<dbReference type="GO" id="GO:0008514">
    <property type="term" value="F:organic anion transmembrane transporter activity"/>
    <property type="evidence" value="ECO:0007669"/>
    <property type="project" value="InterPro"/>
</dbReference>
<evidence type="ECO:0000313" key="3">
    <source>
        <dbReference type="EMBL" id="MBB6056814.1"/>
    </source>
</evidence>
<keyword evidence="1" id="KW-0769">Symport</keyword>
<organism evidence="3 4">
    <name type="scientific">Tolumonas osonensis</name>
    <dbReference type="NCBI Taxonomy" id="675874"/>
    <lineage>
        <taxon>Bacteria</taxon>
        <taxon>Pseudomonadati</taxon>
        <taxon>Pseudomonadota</taxon>
        <taxon>Gammaproteobacteria</taxon>
        <taxon>Aeromonadales</taxon>
        <taxon>Aeromonadaceae</taxon>
        <taxon>Tolumonas</taxon>
    </lineage>
</organism>
<keyword evidence="2" id="KW-0812">Transmembrane</keyword>
<dbReference type="AlphaFoldDB" id="A0A841GCD5"/>
<comment type="similarity">
    <text evidence="1">Belongs to the 2-hydroxycarboxylate transporter (2-HCT) (TC 2.A.24) family.</text>
</comment>
<proteinExistence type="inferred from homology"/>
<dbReference type="InterPro" id="IPR004679">
    <property type="entry name" value="2-OHcarboxylate_transport"/>
</dbReference>
<reference evidence="3 4" key="1">
    <citation type="submission" date="2020-08" db="EMBL/GenBank/DDBJ databases">
        <title>Genomic Encyclopedia of Type Strains, Phase IV (KMG-IV): sequencing the most valuable type-strain genomes for metagenomic binning, comparative biology and taxonomic classification.</title>
        <authorList>
            <person name="Goeker M."/>
        </authorList>
    </citation>
    <scope>NUCLEOTIDE SEQUENCE [LARGE SCALE GENOMIC DNA]</scope>
    <source>
        <strain evidence="3 4">DSM 22975</strain>
    </source>
</reference>
<dbReference type="GO" id="GO:0015293">
    <property type="term" value="F:symporter activity"/>
    <property type="evidence" value="ECO:0007669"/>
    <property type="project" value="UniProtKB-UniRule"/>
</dbReference>
<keyword evidence="1 2" id="KW-0472">Membrane</keyword>
<keyword evidence="4" id="KW-1185">Reference proteome</keyword>